<dbReference type="Proteomes" id="UP001432039">
    <property type="component" value="Chromosome"/>
</dbReference>
<dbReference type="PROSITE" id="PS50231">
    <property type="entry name" value="RICIN_B_LECTIN"/>
    <property type="match status" value="1"/>
</dbReference>
<proteinExistence type="predicted"/>
<feature type="chain" id="PRO_5046684935" description="Ricin B lectin domain-containing protein" evidence="1">
    <location>
        <begin position="22"/>
        <end position="392"/>
    </location>
</feature>
<feature type="signal peptide" evidence="1">
    <location>
        <begin position="1"/>
        <end position="21"/>
    </location>
</feature>
<evidence type="ECO:0000313" key="4">
    <source>
        <dbReference type="Proteomes" id="UP001432039"/>
    </source>
</evidence>
<evidence type="ECO:0000313" key="3">
    <source>
        <dbReference type="EMBL" id="WUQ11018.1"/>
    </source>
</evidence>
<dbReference type="InterPro" id="IPR000772">
    <property type="entry name" value="Ricin_B_lectin"/>
</dbReference>
<dbReference type="EMBL" id="CP108090">
    <property type="protein sequence ID" value="WUQ11018.1"/>
    <property type="molecule type" value="Genomic_DNA"/>
</dbReference>
<dbReference type="SUPFAM" id="SSF50370">
    <property type="entry name" value="Ricin B-like lectins"/>
    <property type="match status" value="1"/>
</dbReference>
<reference evidence="3" key="1">
    <citation type="submission" date="2022-10" db="EMBL/GenBank/DDBJ databases">
        <title>The complete genomes of actinobacterial strains from the NBC collection.</title>
        <authorList>
            <person name="Joergensen T.S."/>
            <person name="Alvarez Arevalo M."/>
            <person name="Sterndorff E.B."/>
            <person name="Faurdal D."/>
            <person name="Vuksanovic O."/>
            <person name="Mourched A.-S."/>
            <person name="Charusanti P."/>
            <person name="Shaw S."/>
            <person name="Blin K."/>
            <person name="Weber T."/>
        </authorList>
    </citation>
    <scope>NUCLEOTIDE SEQUENCE</scope>
    <source>
        <strain evidence="3">NBC_00248</strain>
    </source>
</reference>
<accession>A0ABZ1T7I0</accession>
<sequence length="392" mass="41822">MVPILGSVIAMLASVVGIVPAESAIADTGLSVSSDSVRKVAAGTTVPVGHIYVAGDSSKTLDMYQGRTDTGHYANVYGKNSSNPSNQQFRLYTMSDGSFQIRAGNGNCLQAATWWDSWNRIRAVTQESCDSSNKHQLWAPTPRSSAADNQTVGYQIKNVGSGNCMDYLTSWPEVNSANWVDDYECRNTANQTWAFDSSHQSVLDSLAVQYQIASVCGGATSSSISSACTFTETGRSIASGPGKCVGTAWYNEYDKPVTESYSTTTSLAYSDLWGVSLSVSEKAAVAPFGVGFELTLTQQFNYSHTETSTRGETFTTQVPIDAGKYGWVVLSQPIVRVTGYWTFGAGTSQSWTLPVTQDIPAASETGGFKSIVTARQGDKLPTTCSAPVPATT</sequence>
<evidence type="ECO:0000256" key="1">
    <source>
        <dbReference type="SAM" id="SignalP"/>
    </source>
</evidence>
<evidence type="ECO:0000259" key="2">
    <source>
        <dbReference type="Pfam" id="PF14200"/>
    </source>
</evidence>
<dbReference type="InterPro" id="IPR035992">
    <property type="entry name" value="Ricin_B-like_lectins"/>
</dbReference>
<protein>
    <recommendedName>
        <fullName evidence="2">Ricin B lectin domain-containing protein</fullName>
    </recommendedName>
</protein>
<organism evidence="3 4">
    <name type="scientific">Streptomyces virginiae</name>
    <name type="common">Streptomyces cinnamonensis</name>
    <dbReference type="NCBI Taxonomy" id="1961"/>
    <lineage>
        <taxon>Bacteria</taxon>
        <taxon>Bacillati</taxon>
        <taxon>Actinomycetota</taxon>
        <taxon>Actinomycetes</taxon>
        <taxon>Kitasatosporales</taxon>
        <taxon>Streptomycetaceae</taxon>
        <taxon>Streptomyces</taxon>
    </lineage>
</organism>
<dbReference type="Pfam" id="PF14200">
    <property type="entry name" value="RicinB_lectin_2"/>
    <property type="match status" value="1"/>
</dbReference>
<dbReference type="Gene3D" id="2.80.10.50">
    <property type="match status" value="1"/>
</dbReference>
<dbReference type="CDD" id="cd00161">
    <property type="entry name" value="beta-trefoil_Ricin-like"/>
    <property type="match status" value="1"/>
</dbReference>
<gene>
    <name evidence="3" type="ORF">OG517_06025</name>
</gene>
<name>A0ABZ1T7I0_STRVG</name>
<dbReference type="RefSeq" id="WP_328960540.1">
    <property type="nucleotide sequence ID" value="NZ_CP108090.1"/>
</dbReference>
<feature type="domain" description="Ricin B lectin" evidence="2">
    <location>
        <begin position="86"/>
        <end position="166"/>
    </location>
</feature>
<keyword evidence="1" id="KW-0732">Signal</keyword>
<keyword evidence="4" id="KW-1185">Reference proteome</keyword>